<dbReference type="EMBL" id="BKAU01000004">
    <property type="protein sequence ID" value="GEP97163.1"/>
    <property type="molecule type" value="Genomic_DNA"/>
</dbReference>
<evidence type="ECO:0008006" key="4">
    <source>
        <dbReference type="Google" id="ProtNLM"/>
    </source>
</evidence>
<dbReference type="AlphaFoldDB" id="A0A512RNA5"/>
<dbReference type="Proteomes" id="UP000321436">
    <property type="component" value="Unassembled WGS sequence"/>
</dbReference>
<evidence type="ECO:0000313" key="3">
    <source>
        <dbReference type="Proteomes" id="UP000321436"/>
    </source>
</evidence>
<gene>
    <name evidence="2" type="ORF">CCY01nite_34230</name>
</gene>
<evidence type="ECO:0000313" key="2">
    <source>
        <dbReference type="EMBL" id="GEP97163.1"/>
    </source>
</evidence>
<feature type="signal peptide" evidence="1">
    <location>
        <begin position="1"/>
        <end position="21"/>
    </location>
</feature>
<accession>A0A512RNA5</accession>
<dbReference type="InterPro" id="IPR025347">
    <property type="entry name" value="DUF4251"/>
</dbReference>
<keyword evidence="1" id="KW-0732">Signal</keyword>
<comment type="caution">
    <text evidence="2">The sequence shown here is derived from an EMBL/GenBank/DDBJ whole genome shotgun (WGS) entry which is preliminary data.</text>
</comment>
<keyword evidence="3" id="KW-1185">Reference proteome</keyword>
<dbReference type="RefSeq" id="WP_146864469.1">
    <property type="nucleotide sequence ID" value="NZ_BKAU01000004.1"/>
</dbReference>
<name>A0A512RNA5_9BACT</name>
<dbReference type="Gene3D" id="2.40.128.410">
    <property type="match status" value="1"/>
</dbReference>
<protein>
    <recommendedName>
        <fullName evidence="4">DUF4251 domain-containing protein</fullName>
    </recommendedName>
</protein>
<sequence length="168" mass="18878">MKIIRSIFVLLIVAAAIPACSPTQSQQIGQGMDEGTVSRLIADRKYVFQAQTVFPMRGRSRQITGDGYDVYVSKDTVISYLPYFGRAYNAPMDPSQGGIQFTSTNFEYKEENGKDGGWNITIKPNDARDVQQFYLTVSKDGYASLQVTSTNRQPISFNGVVREKRNRR</sequence>
<proteinExistence type="predicted"/>
<reference evidence="2 3" key="1">
    <citation type="submission" date="2019-07" db="EMBL/GenBank/DDBJ databases">
        <title>Whole genome shotgun sequence of Chitinophaga cymbidii NBRC 109752.</title>
        <authorList>
            <person name="Hosoyama A."/>
            <person name="Uohara A."/>
            <person name="Ohji S."/>
            <person name="Ichikawa N."/>
        </authorList>
    </citation>
    <scope>NUCLEOTIDE SEQUENCE [LARGE SCALE GENOMIC DNA]</scope>
    <source>
        <strain evidence="2 3">NBRC 109752</strain>
    </source>
</reference>
<organism evidence="2 3">
    <name type="scientific">Chitinophaga cymbidii</name>
    <dbReference type="NCBI Taxonomy" id="1096750"/>
    <lineage>
        <taxon>Bacteria</taxon>
        <taxon>Pseudomonadati</taxon>
        <taxon>Bacteroidota</taxon>
        <taxon>Chitinophagia</taxon>
        <taxon>Chitinophagales</taxon>
        <taxon>Chitinophagaceae</taxon>
        <taxon>Chitinophaga</taxon>
    </lineage>
</organism>
<feature type="chain" id="PRO_5021726852" description="DUF4251 domain-containing protein" evidence="1">
    <location>
        <begin position="22"/>
        <end position="168"/>
    </location>
</feature>
<dbReference type="Pfam" id="PF14059">
    <property type="entry name" value="DUF4251"/>
    <property type="match status" value="1"/>
</dbReference>
<dbReference type="OrthoDB" id="1097715at2"/>
<evidence type="ECO:0000256" key="1">
    <source>
        <dbReference type="SAM" id="SignalP"/>
    </source>
</evidence>